<dbReference type="PANTHER" id="PTHR33450:SF12">
    <property type="entry name" value="COTTON FIBER PROTEIN"/>
    <property type="match status" value="1"/>
</dbReference>
<dbReference type="InterPro" id="IPR008480">
    <property type="entry name" value="DUF761_pln"/>
</dbReference>
<evidence type="ECO:0000313" key="2">
    <source>
        <dbReference type="Proteomes" id="UP001153076"/>
    </source>
</evidence>
<dbReference type="AlphaFoldDB" id="A0A9Q1GHR1"/>
<reference evidence="1" key="1">
    <citation type="submission" date="2022-04" db="EMBL/GenBank/DDBJ databases">
        <title>Carnegiea gigantea Genome sequencing and assembly v2.</title>
        <authorList>
            <person name="Copetti D."/>
            <person name="Sanderson M.J."/>
            <person name="Burquez A."/>
            <person name="Wojciechowski M.F."/>
        </authorList>
    </citation>
    <scope>NUCLEOTIDE SEQUENCE</scope>
    <source>
        <strain evidence="1">SGP5-SGP5p</strain>
        <tissue evidence="1">Aerial part</tissue>
    </source>
</reference>
<evidence type="ECO:0000313" key="1">
    <source>
        <dbReference type="EMBL" id="KAJ8420193.1"/>
    </source>
</evidence>
<dbReference type="Pfam" id="PF05553">
    <property type="entry name" value="DUF761"/>
    <property type="match status" value="1"/>
</dbReference>
<dbReference type="Proteomes" id="UP001153076">
    <property type="component" value="Unassembled WGS sequence"/>
</dbReference>
<name>A0A9Q1GHR1_9CARY</name>
<accession>A0A9Q1GHR1</accession>
<gene>
    <name evidence="1" type="ORF">Cgig2_023773</name>
</gene>
<proteinExistence type="predicted"/>
<comment type="caution">
    <text evidence="1">The sequence shown here is derived from an EMBL/GenBank/DDBJ whole genome shotgun (WGS) entry which is preliminary data.</text>
</comment>
<keyword evidence="2" id="KW-1185">Reference proteome</keyword>
<dbReference type="EMBL" id="JAKOGI010003739">
    <property type="protein sequence ID" value="KAJ8420193.1"/>
    <property type="molecule type" value="Genomic_DNA"/>
</dbReference>
<sequence length="153" mass="17634">MAGTKASSLLKKIMAGWSSKRNELRVCIMVFFLLHKNMDKTSLAHSFSHSLQALVSHPHHHPKKKYNEEESQAYQLMYYNKVDGKAAIKEEAAAAKEVIKCQWGPKVVKEVMEMEQENVDKAADMFIKRFKREIELQKQQSLDSHQMLLLSNS</sequence>
<dbReference type="OrthoDB" id="1740981at2759"/>
<organism evidence="1 2">
    <name type="scientific">Carnegiea gigantea</name>
    <dbReference type="NCBI Taxonomy" id="171969"/>
    <lineage>
        <taxon>Eukaryota</taxon>
        <taxon>Viridiplantae</taxon>
        <taxon>Streptophyta</taxon>
        <taxon>Embryophyta</taxon>
        <taxon>Tracheophyta</taxon>
        <taxon>Spermatophyta</taxon>
        <taxon>Magnoliopsida</taxon>
        <taxon>eudicotyledons</taxon>
        <taxon>Gunneridae</taxon>
        <taxon>Pentapetalae</taxon>
        <taxon>Caryophyllales</taxon>
        <taxon>Cactineae</taxon>
        <taxon>Cactaceae</taxon>
        <taxon>Cactoideae</taxon>
        <taxon>Echinocereeae</taxon>
        <taxon>Carnegiea</taxon>
    </lineage>
</organism>
<protein>
    <submittedName>
        <fullName evidence="1">Uncharacterized protein</fullName>
    </submittedName>
</protein>
<dbReference type="PANTHER" id="PTHR33450">
    <property type="entry name" value="EMB|CAB67623.1-RELATED"/>
    <property type="match status" value="1"/>
</dbReference>